<dbReference type="InterPro" id="IPR001242">
    <property type="entry name" value="Condensation_dom"/>
</dbReference>
<dbReference type="FunFam" id="1.10.1200.10:FF:000005">
    <property type="entry name" value="Nonribosomal peptide synthetase 1"/>
    <property type="match status" value="1"/>
</dbReference>
<dbReference type="AlphaFoldDB" id="A0A7I7JV25"/>
<dbReference type="Pfam" id="PF00550">
    <property type="entry name" value="PP-binding"/>
    <property type="match status" value="1"/>
</dbReference>
<dbReference type="SUPFAM" id="SSF52777">
    <property type="entry name" value="CoA-dependent acyltransferases"/>
    <property type="match status" value="4"/>
</dbReference>
<gene>
    <name evidence="5" type="ORF">MDUV_05870</name>
</gene>
<evidence type="ECO:0000256" key="3">
    <source>
        <dbReference type="ARBA" id="ARBA00022553"/>
    </source>
</evidence>
<dbReference type="InterPro" id="IPR036736">
    <property type="entry name" value="ACP-like_sf"/>
</dbReference>
<dbReference type="GO" id="GO:0008610">
    <property type="term" value="P:lipid biosynthetic process"/>
    <property type="evidence" value="ECO:0007669"/>
    <property type="project" value="UniProtKB-ARBA"/>
</dbReference>
<dbReference type="InterPro" id="IPR010060">
    <property type="entry name" value="NRPS_synth"/>
</dbReference>
<dbReference type="Pfam" id="PF00668">
    <property type="entry name" value="Condensation"/>
    <property type="match status" value="3"/>
</dbReference>
<dbReference type="PROSITE" id="PS00012">
    <property type="entry name" value="PHOSPHOPANTETHEINE"/>
    <property type="match status" value="1"/>
</dbReference>
<organism evidence="5 6">
    <name type="scientific">Mycolicibacterium duvalii</name>
    <dbReference type="NCBI Taxonomy" id="39688"/>
    <lineage>
        <taxon>Bacteria</taxon>
        <taxon>Bacillati</taxon>
        <taxon>Actinomycetota</taxon>
        <taxon>Actinomycetes</taxon>
        <taxon>Mycobacteriales</taxon>
        <taxon>Mycobacteriaceae</taxon>
        <taxon>Mycolicibacterium</taxon>
    </lineage>
</organism>
<dbReference type="PANTHER" id="PTHR45398">
    <property type="match status" value="1"/>
</dbReference>
<dbReference type="PROSITE" id="PS50075">
    <property type="entry name" value="CARRIER"/>
    <property type="match status" value="1"/>
</dbReference>
<dbReference type="KEGG" id="mdu:MDUV_05870"/>
<dbReference type="Gene3D" id="3.30.300.30">
    <property type="match status" value="1"/>
</dbReference>
<dbReference type="NCBIfam" id="TIGR01720">
    <property type="entry name" value="NRPS-para261"/>
    <property type="match status" value="1"/>
</dbReference>
<evidence type="ECO:0000256" key="1">
    <source>
        <dbReference type="ARBA" id="ARBA00001957"/>
    </source>
</evidence>
<evidence type="ECO:0000313" key="6">
    <source>
        <dbReference type="Proteomes" id="UP000467006"/>
    </source>
</evidence>
<comment type="cofactor">
    <cofactor evidence="1">
        <name>pantetheine 4'-phosphate</name>
        <dbReference type="ChEBI" id="CHEBI:47942"/>
    </cofactor>
</comment>
<dbReference type="InterPro" id="IPR009081">
    <property type="entry name" value="PP-bd_ACP"/>
</dbReference>
<evidence type="ECO:0000256" key="2">
    <source>
        <dbReference type="ARBA" id="ARBA00022450"/>
    </source>
</evidence>
<dbReference type="PANTHER" id="PTHR45398:SF1">
    <property type="entry name" value="ENZYME, PUTATIVE (JCVI)-RELATED"/>
    <property type="match status" value="1"/>
</dbReference>
<keyword evidence="6" id="KW-1185">Reference proteome</keyword>
<reference evidence="5 6" key="1">
    <citation type="journal article" date="2019" name="Emerg. Microbes Infect.">
        <title>Comprehensive subspecies identification of 175 nontuberculous mycobacteria species based on 7547 genomic profiles.</title>
        <authorList>
            <person name="Matsumoto Y."/>
            <person name="Kinjo T."/>
            <person name="Motooka D."/>
            <person name="Nabeya D."/>
            <person name="Jung N."/>
            <person name="Uechi K."/>
            <person name="Horii T."/>
            <person name="Iida T."/>
            <person name="Fujita J."/>
            <person name="Nakamura S."/>
        </authorList>
    </citation>
    <scope>NUCLEOTIDE SEQUENCE [LARGE SCALE GENOMIC DNA]</scope>
    <source>
        <strain evidence="5 6">JCM 6396</strain>
    </source>
</reference>
<evidence type="ECO:0000313" key="5">
    <source>
        <dbReference type="EMBL" id="BBX15727.1"/>
    </source>
</evidence>
<dbReference type="Gene3D" id="3.30.559.30">
    <property type="entry name" value="Nonribosomal peptide synthetase, condensation domain"/>
    <property type="match status" value="2"/>
</dbReference>
<accession>A0A7I7JV25</accession>
<name>A0A7I7JV25_9MYCO</name>
<dbReference type="InterPro" id="IPR006162">
    <property type="entry name" value="Ppantetheine_attach_site"/>
</dbReference>
<evidence type="ECO:0000259" key="4">
    <source>
        <dbReference type="PROSITE" id="PS50075"/>
    </source>
</evidence>
<dbReference type="SUPFAM" id="SSF47336">
    <property type="entry name" value="ACP-like"/>
    <property type="match status" value="1"/>
</dbReference>
<sequence length="1042" mass="113104">MAGKLPPYMIPAAIIKLDQLPLTVNGKLDIHALPTADNRLDQHYRAPGDAIEEILAGIYAQVLGRDRVSVDDSFFDLGGDSILSMQVVAQARAAGLTCRPRDIFVEQTVARLARTVTVAQPPTGPADEGLGDFTPTPIMAWLNALDGPTNQFSQTVIVQAPAEATAEDAITVLQALLDHHPMLRLSLAPDATRITIPEPGTVRARTCLYTVDELSAAAITSARAELDPTTGTVVRAVWAAVTGEMAMIVHHLAIDAVSWHILLEDLNTAWTQHRRRSPIALPHPPTSFATWAAHLAQHAISPTTTQHAQAWRDVLVTPPALAAPHPHTDTYATAATLTATLDTDTTQHLLNNVPAAFHTGITDILLIAYALACTELFNTTTVGIDVETHGRHDDLFPDTDLTRTVGWFTSKHPVTITLDRLPWDDVITGATRLGGIVKQAKEQLRALPPALTYGLLRYLNPQTTISEAEPTLAFNYLGHIPAPITGLPDDLWGLSPTHTTLTEAAAASPTPLAHSLLLNAATVTTTTGPQLHTTWTWAPSALDRCRIRRLAHLFTQALQGLTAHVLHGGGGLTPSDITPALLTQHQIDALTHDHDASDILPLTPLQQGLLFHTRTATTTDDVYVMQVELTVKGALEPDRLRDAVDAVARRHPNLAARFRSEFDQPVQLIPADPTVPYQYVDLADISTNSVEPTKIRFSARIAGPARPNAPTQTMTAEPCAAEDRIRQLCAAERGAVGDPAHGPSFRVAAIRTAPDEHRVVLTNHHIVLDGWSMPILARDLFAHYYGHNLPPAASYRRFIEWLVDRDDAAALVAWREVLADLDTPTLVGPPERVGLGPRGTSSITVATETTEALAELARACHTTISTVLHAAWAQTLMWLTGQHDVVFGTAVSGRPTDIPEAESMVGLLINTVPVRARVTADTTIASLLEQLHDAHQRTLDHQHLALAKIQHVSGHRQLFDTIFVYENYPLDAAALFAGQLAVTEVKTREFNHYPLAMIAQPGDELGLRIEFDTGVYDSERIEALEKRFKRILVAMTAAPGQS</sequence>
<dbReference type="Proteomes" id="UP000467006">
    <property type="component" value="Chromosome"/>
</dbReference>
<keyword evidence="2" id="KW-0596">Phosphopantetheine</keyword>
<feature type="domain" description="Carrier" evidence="4">
    <location>
        <begin position="46"/>
        <end position="120"/>
    </location>
</feature>
<dbReference type="Gene3D" id="3.30.559.10">
    <property type="entry name" value="Chloramphenicol acetyltransferase-like domain"/>
    <property type="match status" value="2"/>
</dbReference>
<keyword evidence="3" id="KW-0597">Phosphoprotein</keyword>
<dbReference type="EMBL" id="AP022563">
    <property type="protein sequence ID" value="BBX15727.1"/>
    <property type="molecule type" value="Genomic_DNA"/>
</dbReference>
<dbReference type="Gene3D" id="1.10.1200.10">
    <property type="entry name" value="ACP-like"/>
    <property type="match status" value="1"/>
</dbReference>
<dbReference type="CDD" id="cd19543">
    <property type="entry name" value="DCL_NRPS"/>
    <property type="match status" value="1"/>
</dbReference>
<dbReference type="InterPro" id="IPR023213">
    <property type="entry name" value="CAT-like_dom_sf"/>
</dbReference>
<proteinExistence type="predicted"/>
<dbReference type="GO" id="GO:0003824">
    <property type="term" value="F:catalytic activity"/>
    <property type="evidence" value="ECO:0007669"/>
    <property type="project" value="InterPro"/>
</dbReference>
<protein>
    <recommendedName>
        <fullName evidence="4">Carrier domain-containing protein</fullName>
    </recommendedName>
</protein>
<dbReference type="SUPFAM" id="SSF56801">
    <property type="entry name" value="Acetyl-CoA synthetase-like"/>
    <property type="match status" value="1"/>
</dbReference>
<dbReference type="InterPro" id="IPR045851">
    <property type="entry name" value="AMP-bd_C_sf"/>
</dbReference>